<protein>
    <submittedName>
        <fullName evidence="2">Uncharacterized protein</fullName>
    </submittedName>
</protein>
<dbReference type="RefSeq" id="XP_028463077.1">
    <property type="nucleotide sequence ID" value="XM_028614528.1"/>
</dbReference>
<keyword evidence="3" id="KW-1185">Reference proteome</keyword>
<feature type="transmembrane region" description="Helical" evidence="1">
    <location>
        <begin position="191"/>
        <end position="214"/>
    </location>
</feature>
<reference evidence="2 3" key="1">
    <citation type="journal article" date="2018" name="Mol. Ecol.">
        <title>The obligate alkalophilic soda-lake fungus Sodiomyces alkalinus has shifted to a protein diet.</title>
        <authorList>
            <person name="Grum-Grzhimaylo A.A."/>
            <person name="Falkoski D.L."/>
            <person name="van den Heuvel J."/>
            <person name="Valero-Jimenez C.A."/>
            <person name="Min B."/>
            <person name="Choi I.G."/>
            <person name="Lipzen A."/>
            <person name="Daum C.G."/>
            <person name="Aanen D.K."/>
            <person name="Tsang A."/>
            <person name="Henrissat B."/>
            <person name="Bilanenko E.N."/>
            <person name="de Vries R.P."/>
            <person name="van Kan J.A.L."/>
            <person name="Grigoriev I.V."/>
            <person name="Debets A.J.M."/>
        </authorList>
    </citation>
    <scope>NUCLEOTIDE SEQUENCE [LARGE SCALE GENOMIC DNA]</scope>
    <source>
        <strain evidence="2 3">F11</strain>
    </source>
</reference>
<evidence type="ECO:0000256" key="1">
    <source>
        <dbReference type="SAM" id="Phobius"/>
    </source>
</evidence>
<keyword evidence="1" id="KW-0812">Transmembrane</keyword>
<evidence type="ECO:0000313" key="2">
    <source>
        <dbReference type="EMBL" id="ROT35271.1"/>
    </source>
</evidence>
<organism evidence="2 3">
    <name type="scientific">Sodiomyces alkalinus (strain CBS 110278 / VKM F-3762 / F11)</name>
    <name type="common">Alkaliphilic filamentous fungus</name>
    <dbReference type="NCBI Taxonomy" id="1314773"/>
    <lineage>
        <taxon>Eukaryota</taxon>
        <taxon>Fungi</taxon>
        <taxon>Dikarya</taxon>
        <taxon>Ascomycota</taxon>
        <taxon>Pezizomycotina</taxon>
        <taxon>Sordariomycetes</taxon>
        <taxon>Hypocreomycetidae</taxon>
        <taxon>Glomerellales</taxon>
        <taxon>Plectosphaerellaceae</taxon>
        <taxon>Sodiomyces</taxon>
    </lineage>
</organism>
<dbReference type="GeneID" id="39583006"/>
<gene>
    <name evidence="2" type="ORF">SODALDRAFT_363086</name>
</gene>
<evidence type="ECO:0000313" key="3">
    <source>
        <dbReference type="Proteomes" id="UP000272025"/>
    </source>
</evidence>
<dbReference type="AlphaFoldDB" id="A0A3N2PL65"/>
<accession>A0A3N2PL65</accession>
<keyword evidence="1" id="KW-1133">Transmembrane helix</keyword>
<dbReference type="Proteomes" id="UP000272025">
    <property type="component" value="Unassembled WGS sequence"/>
</dbReference>
<keyword evidence="1" id="KW-0472">Membrane</keyword>
<dbReference type="EMBL" id="ML119061">
    <property type="protein sequence ID" value="ROT35271.1"/>
    <property type="molecule type" value="Genomic_DNA"/>
</dbReference>
<sequence length="464" mass="50497">MTVFWKPTRVFAPALQEGAQGQRRTGFVVLSRPSRTFRWQYGLHNCSGKIFELNGEANQERQMFWPTVTNLTHTPTTYQTPGDRDDSNWPGRTQLSIEVYTCQLGMQIHTCRRVETHTEYRQDWQDSAIGTLADPSIIPRNVLMPGTSQPDLLHPSSSHGMTVLDHGNLDSREWLAASHTLANNTCHHDSLACVFVFLSTFIPTATTALVLPLFKLHPGYASYVGSVLAHGTASAADIWAVFGATKNAKLLSDFLPFVRMPSLFHGARFRINMATHTSQPVQDYAALASSNCNGASAVGKSDHDLVFVGFSGPGWSCGFPASSKISPLTFAFSHLSYTYSSSIKATTYLSPTAPNSGLTPEPFLAHPPSSSGISSSARGVLVLPLNPPDSSFVVPSLSALRCFKTPAEKLALLARAAWLLNTLQQRESIFPLVRLPLLAPTFQGVTSPLTLEAAYEGILTSQTS</sequence>
<name>A0A3N2PL65_SODAK</name>
<proteinExistence type="predicted"/>